<keyword evidence="4" id="KW-1185">Reference proteome</keyword>
<dbReference type="AlphaFoldDB" id="A0A9X1R2K6"/>
<gene>
    <name evidence="3" type="ORF">K8344_06240</name>
</gene>
<name>A0A9X1R2K6_9FLAO</name>
<protein>
    <submittedName>
        <fullName evidence="3">DUF6089 family protein</fullName>
    </submittedName>
</protein>
<dbReference type="Proteomes" id="UP001139462">
    <property type="component" value="Unassembled WGS sequence"/>
</dbReference>
<evidence type="ECO:0000313" key="4">
    <source>
        <dbReference type="Proteomes" id="UP001139462"/>
    </source>
</evidence>
<dbReference type="RefSeq" id="WP_237607883.1">
    <property type="nucleotide sequence ID" value="NZ_JAIRBB010000003.1"/>
</dbReference>
<comment type="caution">
    <text evidence="3">The sequence shown here is derived from an EMBL/GenBank/DDBJ whole genome shotgun (WGS) entry which is preliminary data.</text>
</comment>
<proteinExistence type="predicted"/>
<dbReference type="InterPro" id="IPR045743">
    <property type="entry name" value="DUF6089"/>
</dbReference>
<dbReference type="Pfam" id="PF19573">
    <property type="entry name" value="DUF6089"/>
    <property type="match status" value="1"/>
</dbReference>
<sequence length="234" mass="26211">MKHFATAFLLLLAVYSAQSQTYEVGVMLGGANYIGDVGKTNYINPNAIAAGGIFKWNRGPRHSFRGSLLYAKIKGDDIDSGYSNREQRGYSFENSIKELSIGLEFNFWDFDVHSGKKVHTPYLYTGFTSFLYDSSGALDRRDGNTKEEKVQTGIDFAIPMVIGYKAKLSHSTMIGFEIGARYTLTDNLDGSSNWKKGEPRKANDFGNINSDDWYVFSGITFTFAFGRLPCYCNF</sequence>
<accession>A0A9X1R2K6</accession>
<evidence type="ECO:0000313" key="3">
    <source>
        <dbReference type="EMBL" id="MCG2430712.1"/>
    </source>
</evidence>
<evidence type="ECO:0000256" key="1">
    <source>
        <dbReference type="SAM" id="SignalP"/>
    </source>
</evidence>
<dbReference type="EMBL" id="JAIRBB010000003">
    <property type="protein sequence ID" value="MCG2430712.1"/>
    <property type="molecule type" value="Genomic_DNA"/>
</dbReference>
<evidence type="ECO:0000259" key="2">
    <source>
        <dbReference type="Pfam" id="PF19573"/>
    </source>
</evidence>
<organism evidence="3 4">
    <name type="scientific">Aequorivita xiaoshiensis</name>
    <dbReference type="NCBI Taxonomy" id="2874476"/>
    <lineage>
        <taxon>Bacteria</taxon>
        <taxon>Pseudomonadati</taxon>
        <taxon>Bacteroidota</taxon>
        <taxon>Flavobacteriia</taxon>
        <taxon>Flavobacteriales</taxon>
        <taxon>Flavobacteriaceae</taxon>
        <taxon>Aequorivita</taxon>
    </lineage>
</organism>
<feature type="signal peptide" evidence="1">
    <location>
        <begin position="1"/>
        <end position="19"/>
    </location>
</feature>
<feature type="domain" description="DUF6089" evidence="2">
    <location>
        <begin position="4"/>
        <end position="233"/>
    </location>
</feature>
<feature type="chain" id="PRO_5040976687" evidence="1">
    <location>
        <begin position="20"/>
        <end position="234"/>
    </location>
</feature>
<keyword evidence="1" id="KW-0732">Signal</keyword>
<reference evidence="3" key="1">
    <citation type="submission" date="2021-09" db="EMBL/GenBank/DDBJ databases">
        <title>Genome of Aequorivita sp. strain F64183.</title>
        <authorList>
            <person name="Wang Y."/>
        </authorList>
    </citation>
    <scope>NUCLEOTIDE SEQUENCE</scope>
    <source>
        <strain evidence="3">F64183</strain>
    </source>
</reference>